<dbReference type="AlphaFoldDB" id="A0A6P5P6R3"/>
<feature type="region of interest" description="Disordered" evidence="1">
    <location>
        <begin position="1"/>
        <end position="45"/>
    </location>
</feature>
<dbReference type="Gene3D" id="1.10.375.10">
    <property type="entry name" value="Human Immunodeficiency Virus Type 1 Capsid Protein"/>
    <property type="match status" value="1"/>
</dbReference>
<dbReference type="SUPFAM" id="SSF47943">
    <property type="entry name" value="Retrovirus capsid protein, N-terminal core domain"/>
    <property type="match status" value="1"/>
</dbReference>
<organism evidence="2 3">
    <name type="scientific">Mus caroli</name>
    <name type="common">Ryukyu mouse</name>
    <name type="synonym">Ricefield mouse</name>
    <dbReference type="NCBI Taxonomy" id="10089"/>
    <lineage>
        <taxon>Eukaryota</taxon>
        <taxon>Metazoa</taxon>
        <taxon>Chordata</taxon>
        <taxon>Craniata</taxon>
        <taxon>Vertebrata</taxon>
        <taxon>Euteleostomi</taxon>
        <taxon>Mammalia</taxon>
        <taxon>Eutheria</taxon>
        <taxon>Euarchontoglires</taxon>
        <taxon>Glires</taxon>
        <taxon>Rodentia</taxon>
        <taxon>Myomorpha</taxon>
        <taxon>Muroidea</taxon>
        <taxon>Muridae</taxon>
        <taxon>Murinae</taxon>
        <taxon>Mus</taxon>
        <taxon>Mus</taxon>
    </lineage>
</organism>
<evidence type="ECO:0000313" key="2">
    <source>
        <dbReference type="Proteomes" id="UP000515126"/>
    </source>
</evidence>
<feature type="compositionally biased region" description="Acidic residues" evidence="1">
    <location>
        <begin position="15"/>
        <end position="31"/>
    </location>
</feature>
<evidence type="ECO:0000256" key="1">
    <source>
        <dbReference type="SAM" id="MobiDB-lite"/>
    </source>
</evidence>
<dbReference type="Proteomes" id="UP000515126">
    <property type="component" value="Unplaced"/>
</dbReference>
<dbReference type="GeneID" id="110288614"/>
<sequence>MRIPPTGSSEKDQGETESDDDEDQANSDSDEGGMSPDEGLDTNSQPVYKNLKLRHVKDLHSAVKNYGVNALFTVSILEGLTGEGNLIPNELNKVVQSVLTRGQYLTWKSEFVDRGENLAANNRKNPSSKTASWTADKICGKGNFTADIKQLGLSPGVLAQTAQVALGAWRAVPAAGALTTPLTKIIQGP</sequence>
<dbReference type="InterPro" id="IPR008919">
    <property type="entry name" value="Retrov_capsid_N"/>
</dbReference>
<dbReference type="PANTHER" id="PTHR40389">
    <property type="entry name" value="ENDOGENOUS RETROVIRUS GROUP K MEMBER 24 GAG POLYPROTEIN-RELATED"/>
    <property type="match status" value="1"/>
</dbReference>
<accession>A0A6P5P6R3</accession>
<dbReference type="GO" id="GO:0016032">
    <property type="term" value="P:viral process"/>
    <property type="evidence" value="ECO:0007669"/>
    <property type="project" value="InterPro"/>
</dbReference>
<name>A0A6P5P6R3_MUSCR</name>
<evidence type="ECO:0000313" key="3">
    <source>
        <dbReference type="RefSeq" id="XP_021010569.1"/>
    </source>
</evidence>
<protein>
    <submittedName>
        <fullName evidence="3">Uncharacterized protein LOC110288614</fullName>
    </submittedName>
</protein>
<reference evidence="3" key="1">
    <citation type="submission" date="2025-08" db="UniProtKB">
        <authorList>
            <consortium name="RefSeq"/>
        </authorList>
    </citation>
    <scope>IDENTIFICATION</scope>
</reference>
<dbReference type="KEGG" id="mcal:110288614"/>
<dbReference type="Pfam" id="PF00607">
    <property type="entry name" value="Gag_p24"/>
    <property type="match status" value="1"/>
</dbReference>
<keyword evidence="2" id="KW-1185">Reference proteome</keyword>
<dbReference type="InterPro" id="IPR050195">
    <property type="entry name" value="Primate_lentivir_Gag_pol-like"/>
</dbReference>
<dbReference type="RefSeq" id="XP_021010569.1">
    <property type="nucleotide sequence ID" value="XM_021154910.1"/>
</dbReference>
<gene>
    <name evidence="3" type="primary">LOC110288614</name>
</gene>
<dbReference type="PANTHER" id="PTHR40389:SF3">
    <property type="entry name" value="IGE-BINDING PROTEIN"/>
    <property type="match status" value="1"/>
</dbReference>
<proteinExistence type="predicted"/>